<evidence type="ECO:0000313" key="4">
    <source>
        <dbReference type="Proteomes" id="UP001383192"/>
    </source>
</evidence>
<dbReference type="AlphaFoldDB" id="A0AAW0B9X6"/>
<dbReference type="Proteomes" id="UP001383192">
    <property type="component" value="Unassembled WGS sequence"/>
</dbReference>
<evidence type="ECO:0000256" key="2">
    <source>
        <dbReference type="SAM" id="Phobius"/>
    </source>
</evidence>
<feature type="region of interest" description="Disordered" evidence="1">
    <location>
        <begin position="469"/>
        <end position="494"/>
    </location>
</feature>
<gene>
    <name evidence="3" type="ORF">VNI00_017021</name>
</gene>
<feature type="transmembrane region" description="Helical" evidence="2">
    <location>
        <begin position="356"/>
        <end position="380"/>
    </location>
</feature>
<proteinExistence type="predicted"/>
<reference evidence="3 4" key="1">
    <citation type="submission" date="2024-01" db="EMBL/GenBank/DDBJ databases">
        <title>A draft genome for a cacao thread blight-causing isolate of Paramarasmius palmivorus.</title>
        <authorList>
            <person name="Baruah I.K."/>
            <person name="Bukari Y."/>
            <person name="Amoako-Attah I."/>
            <person name="Meinhardt L.W."/>
            <person name="Bailey B.A."/>
            <person name="Cohen S.P."/>
        </authorList>
    </citation>
    <scope>NUCLEOTIDE SEQUENCE [LARGE SCALE GENOMIC DNA]</scope>
    <source>
        <strain evidence="3 4">GH-12</strain>
    </source>
</reference>
<protein>
    <submittedName>
        <fullName evidence="3">Uncharacterized protein</fullName>
    </submittedName>
</protein>
<keyword evidence="4" id="KW-1185">Reference proteome</keyword>
<organism evidence="3 4">
    <name type="scientific">Paramarasmius palmivorus</name>
    <dbReference type="NCBI Taxonomy" id="297713"/>
    <lineage>
        <taxon>Eukaryota</taxon>
        <taxon>Fungi</taxon>
        <taxon>Dikarya</taxon>
        <taxon>Basidiomycota</taxon>
        <taxon>Agaricomycotina</taxon>
        <taxon>Agaricomycetes</taxon>
        <taxon>Agaricomycetidae</taxon>
        <taxon>Agaricales</taxon>
        <taxon>Marasmiineae</taxon>
        <taxon>Marasmiaceae</taxon>
        <taxon>Paramarasmius</taxon>
    </lineage>
</organism>
<evidence type="ECO:0000256" key="1">
    <source>
        <dbReference type="SAM" id="MobiDB-lite"/>
    </source>
</evidence>
<dbReference type="EMBL" id="JAYKXP010000152">
    <property type="protein sequence ID" value="KAK7022695.1"/>
    <property type="molecule type" value="Genomic_DNA"/>
</dbReference>
<keyword evidence="2" id="KW-0812">Transmembrane</keyword>
<sequence length="494" mass="55716">MSPSNTAKLVAQLELFDEITQQNVFKETVLGYFKLYGKIDQGNGANDGYPISDLNSASHHSPLKYDQVESILLYVIAAQRLAAIYELPPLYKKTLDSIISQVEDLIKGRITSQCFDDSSINVVWDECKTGSTYPELNLTVTNPVTNPNVGQIPRTVVSEAVQPNKICISYYTNVLWYKYIAQRYQDTFSLEYRELIDAMEKPIDLLLSGTTQGGTNCSVDSYHSRTGLEGKSIRLDGKTSWSETGHDFDERRLREIISQANLGTEVETDVGESLLSLSRAFQRLEQYDDIHKYLQAYISHKYNTLIESITSTDPYYNNWNNSDSSYMDMKRRLSISYTLLAGIAMPEIPQAHKTPAGAIVGGSVGAVFLISILIWAYLLYNRRRHDIQPESRMENSGLDPFTLQLSDKQLVTTSNAPRDWQLKDRSGRSWIEAEAATRAEDVVAPRSRRYSSPATLMPVQEPILSVANTPGEERDLDSGWRPGVRLPPRYEDAM</sequence>
<evidence type="ECO:0000313" key="3">
    <source>
        <dbReference type="EMBL" id="KAK7022695.1"/>
    </source>
</evidence>
<name>A0AAW0B9X6_9AGAR</name>
<keyword evidence="2" id="KW-0472">Membrane</keyword>
<accession>A0AAW0B9X6</accession>
<keyword evidence="2" id="KW-1133">Transmembrane helix</keyword>
<comment type="caution">
    <text evidence="3">The sequence shown here is derived from an EMBL/GenBank/DDBJ whole genome shotgun (WGS) entry which is preliminary data.</text>
</comment>